<dbReference type="InterPro" id="IPR032466">
    <property type="entry name" value="Metal_Hydrolase"/>
</dbReference>
<evidence type="ECO:0000313" key="5">
    <source>
        <dbReference type="Proteomes" id="UP000193900"/>
    </source>
</evidence>
<evidence type="ECO:0000256" key="1">
    <source>
        <dbReference type="ARBA" id="ARBA00006745"/>
    </source>
</evidence>
<dbReference type="AlphaFoldDB" id="A0A1Y5SJP5"/>
<dbReference type="Proteomes" id="UP000193900">
    <property type="component" value="Unassembled WGS sequence"/>
</dbReference>
<dbReference type="SUPFAM" id="SSF51556">
    <property type="entry name" value="Metallo-dependent hydrolases"/>
    <property type="match status" value="1"/>
</dbReference>
<gene>
    <name evidence="4" type="ORF">ROA7023_01683</name>
</gene>
<protein>
    <submittedName>
        <fullName evidence="4">8-oxoguanine deaminase</fullName>
        <ecNumber evidence="4">3.5.4.32</ecNumber>
    </submittedName>
</protein>
<evidence type="ECO:0000259" key="3">
    <source>
        <dbReference type="Pfam" id="PF01979"/>
    </source>
</evidence>
<dbReference type="Pfam" id="PF01979">
    <property type="entry name" value="Amidohydro_1"/>
    <property type="match status" value="1"/>
</dbReference>
<keyword evidence="2 4" id="KW-0378">Hydrolase</keyword>
<organism evidence="4 5">
    <name type="scientific">Roseisalinus antarcticus</name>
    <dbReference type="NCBI Taxonomy" id="254357"/>
    <lineage>
        <taxon>Bacteria</taxon>
        <taxon>Pseudomonadati</taxon>
        <taxon>Pseudomonadota</taxon>
        <taxon>Alphaproteobacteria</taxon>
        <taxon>Rhodobacterales</taxon>
        <taxon>Roseobacteraceae</taxon>
        <taxon>Roseisalinus</taxon>
    </lineage>
</organism>
<dbReference type="EC" id="3.5.4.32" evidence="4"/>
<evidence type="ECO:0000313" key="4">
    <source>
        <dbReference type="EMBL" id="SLN42249.1"/>
    </source>
</evidence>
<dbReference type="Gene3D" id="3.20.20.140">
    <property type="entry name" value="Metal-dependent hydrolases"/>
    <property type="match status" value="1"/>
</dbReference>
<comment type="similarity">
    <text evidence="1">Belongs to the metallo-dependent hydrolases superfamily. ATZ/TRZ family.</text>
</comment>
<dbReference type="InterPro" id="IPR006680">
    <property type="entry name" value="Amidohydro-rel"/>
</dbReference>
<dbReference type="GO" id="GO:0102127">
    <property type="term" value="F:8-oxoguanine deaminase activity"/>
    <property type="evidence" value="ECO:0007669"/>
    <property type="project" value="UniProtKB-EC"/>
</dbReference>
<dbReference type="InterPro" id="IPR011059">
    <property type="entry name" value="Metal-dep_hydrolase_composite"/>
</dbReference>
<keyword evidence="5" id="KW-1185">Reference proteome</keyword>
<dbReference type="InterPro" id="IPR050287">
    <property type="entry name" value="MTA/SAH_deaminase"/>
</dbReference>
<evidence type="ECO:0000256" key="2">
    <source>
        <dbReference type="ARBA" id="ARBA00022801"/>
    </source>
</evidence>
<feature type="domain" description="Amidohydrolase-related" evidence="3">
    <location>
        <begin position="49"/>
        <end position="391"/>
    </location>
</feature>
<reference evidence="4 5" key="1">
    <citation type="submission" date="2017-03" db="EMBL/GenBank/DDBJ databases">
        <authorList>
            <person name="Afonso C.L."/>
            <person name="Miller P.J."/>
            <person name="Scott M.A."/>
            <person name="Spackman E."/>
            <person name="Goraichik I."/>
            <person name="Dimitrov K.M."/>
            <person name="Suarez D.L."/>
            <person name="Swayne D.E."/>
        </authorList>
    </citation>
    <scope>NUCLEOTIDE SEQUENCE [LARGE SCALE GENOMIC DNA]</scope>
    <source>
        <strain evidence="4 5">CECT 7023</strain>
    </source>
</reference>
<sequence length="492" mass="52171">MTETATELAFDHLLRGPSRQEVGGGTVTFGPDGITAVETGGSGPPVGQVVLPALCNAHDHGRGMRTTAFGAGDDALEVWLTRLGLEPKVDPYLRAAVAFARMAQGGIGIMNHCHNTQDPDALMDEARAVARAARDVGVRVAFAVPLMGHNPITYGDPAPLLKAVGPEAAARIKARKIMPFADQLAIAEDIFALESPHFMPQYGPVGPQWVDDATLATVADRSASLGRRVHMHLLETESQRQWADAAYPGGLVSHLDGLGLLSERLTVAHGVWLTPDECALLAERGVMVSVNTSSNLRLRSGIAPVAAYIKAGLRFGMGMDGMSFDDDEDALRELRLLWTLQRGFGVHDVLDRDRLWQAVVADGRAAILGPDDGGRIAPGAPSDVLALRTDRMMADVVPGRASAEDLILARATKADVAGLWIHGRKIVTDGACLGIDLPALEAEMLAQARSAAEAAPADLDEVARIEAAYRDYYRTGCHCHPAPGPAGAETTP</sequence>
<accession>A0A1Y5SJP5</accession>
<proteinExistence type="inferred from homology"/>
<dbReference type="OrthoDB" id="9796020at2"/>
<dbReference type="EMBL" id="FWFZ01000007">
    <property type="protein sequence ID" value="SLN42249.1"/>
    <property type="molecule type" value="Genomic_DNA"/>
</dbReference>
<dbReference type="PANTHER" id="PTHR43794">
    <property type="entry name" value="AMINOHYDROLASE SSNA-RELATED"/>
    <property type="match status" value="1"/>
</dbReference>
<name>A0A1Y5SJP5_9RHOB</name>
<dbReference type="SUPFAM" id="SSF51338">
    <property type="entry name" value="Composite domain of metallo-dependent hydrolases"/>
    <property type="match status" value="1"/>
</dbReference>
<dbReference type="RefSeq" id="WP_085878561.1">
    <property type="nucleotide sequence ID" value="NZ_FWFZ01000007.1"/>
</dbReference>
<dbReference type="PANTHER" id="PTHR43794:SF11">
    <property type="entry name" value="AMIDOHYDROLASE-RELATED DOMAIN-CONTAINING PROTEIN"/>
    <property type="match status" value="1"/>
</dbReference>